<dbReference type="Gene3D" id="3.40.640.10">
    <property type="entry name" value="Type I PLP-dependent aspartate aminotransferase-like (Major domain)"/>
    <property type="match status" value="1"/>
</dbReference>
<accession>A0A6J6IQ17</accession>
<dbReference type="AlphaFoldDB" id="A0A6J6IQ17"/>
<dbReference type="Gene3D" id="3.90.1150.10">
    <property type="entry name" value="Aspartate Aminotransferase, domain 1"/>
    <property type="match status" value="1"/>
</dbReference>
<dbReference type="GO" id="GO:0030170">
    <property type="term" value="F:pyridoxal phosphate binding"/>
    <property type="evidence" value="ECO:0007669"/>
    <property type="project" value="InterPro"/>
</dbReference>
<dbReference type="InterPro" id="IPR015422">
    <property type="entry name" value="PyrdxlP-dep_Trfase_small"/>
</dbReference>
<dbReference type="PIRSF" id="PIRSF038800">
    <property type="entry name" value="KYNU"/>
    <property type="match status" value="1"/>
</dbReference>
<evidence type="ECO:0000256" key="1">
    <source>
        <dbReference type="ARBA" id="ARBA00022642"/>
    </source>
</evidence>
<dbReference type="GO" id="GO:0043420">
    <property type="term" value="P:anthranilate metabolic process"/>
    <property type="evidence" value="ECO:0007669"/>
    <property type="project" value="TreeGrafter"/>
</dbReference>
<sequence>MNLNEARIHAQELDAQDALSSLRSHFDIPEGTLYFDGNSLGPLSFRSREVLHRTIEFEWRERLIRSWNEDWLDMPARVGNLIAPIIGAAPDTVICADNTSINLHKALMAAVALRSDRSEIVVDINNFPTDIYIAQSVASQHGMKLVAVTADEIIGAINANTAVVTATHVDYRSAHILDVEGITKAAHEHGALMVWDLAHTAGAVPFHAEALDVDFAVGCGYKYLNGGPGAPAFIYVAPCLLETAGQPLQGWWGHAEPFEFEVDYRPAVGISRFLTGTANVLSMKSLEAALEVFSGVSLEKLREKSVSLTSFFIDLFDDHLAPRGFTLASPRAPESRGSHVALGFAGGKELVEAMAAEGIIADFRPPDLMRFGFAPLYNTHQEVVSLVERLSSY</sequence>
<evidence type="ECO:0000313" key="4">
    <source>
        <dbReference type="EMBL" id="CAB4626721.1"/>
    </source>
</evidence>
<dbReference type="EMBL" id="CAEZVQ010000003">
    <property type="protein sequence ID" value="CAB4626721.1"/>
    <property type="molecule type" value="Genomic_DNA"/>
</dbReference>
<dbReference type="GO" id="GO:0009435">
    <property type="term" value="P:NAD+ biosynthetic process"/>
    <property type="evidence" value="ECO:0007669"/>
    <property type="project" value="InterPro"/>
</dbReference>
<keyword evidence="3" id="KW-0663">Pyridoxal phosphate</keyword>
<dbReference type="Pfam" id="PF22580">
    <property type="entry name" value="KYNU_C"/>
    <property type="match status" value="1"/>
</dbReference>
<evidence type="ECO:0000256" key="2">
    <source>
        <dbReference type="ARBA" id="ARBA00022801"/>
    </source>
</evidence>
<dbReference type="GO" id="GO:0019441">
    <property type="term" value="P:L-tryptophan catabolic process to kynurenine"/>
    <property type="evidence" value="ECO:0007669"/>
    <property type="project" value="TreeGrafter"/>
</dbReference>
<proteinExistence type="inferred from homology"/>
<dbReference type="SUPFAM" id="SSF53383">
    <property type="entry name" value="PLP-dependent transferases"/>
    <property type="match status" value="1"/>
</dbReference>
<dbReference type="InterPro" id="IPR015424">
    <property type="entry name" value="PyrdxlP-dep_Trfase"/>
</dbReference>
<keyword evidence="1" id="KW-0662">Pyridine nucleotide biosynthesis</keyword>
<organism evidence="4">
    <name type="scientific">freshwater metagenome</name>
    <dbReference type="NCBI Taxonomy" id="449393"/>
    <lineage>
        <taxon>unclassified sequences</taxon>
        <taxon>metagenomes</taxon>
        <taxon>ecological metagenomes</taxon>
    </lineage>
</organism>
<evidence type="ECO:0000256" key="3">
    <source>
        <dbReference type="ARBA" id="ARBA00022898"/>
    </source>
</evidence>
<dbReference type="GO" id="GO:0005737">
    <property type="term" value="C:cytoplasm"/>
    <property type="evidence" value="ECO:0007669"/>
    <property type="project" value="InterPro"/>
</dbReference>
<reference evidence="4" key="1">
    <citation type="submission" date="2020-05" db="EMBL/GenBank/DDBJ databases">
        <authorList>
            <person name="Chiriac C."/>
            <person name="Salcher M."/>
            <person name="Ghai R."/>
            <person name="Kavagutti S V."/>
        </authorList>
    </citation>
    <scope>NUCLEOTIDE SEQUENCE</scope>
</reference>
<dbReference type="HAMAP" id="MF_01970">
    <property type="entry name" value="Kynureninase"/>
    <property type="match status" value="1"/>
</dbReference>
<dbReference type="NCBIfam" id="TIGR01814">
    <property type="entry name" value="kynureninase"/>
    <property type="match status" value="1"/>
</dbReference>
<keyword evidence="2" id="KW-0378">Hydrolase</keyword>
<dbReference type="InterPro" id="IPR010111">
    <property type="entry name" value="Kynureninase"/>
</dbReference>
<name>A0A6J6IQ17_9ZZZZ</name>
<protein>
    <submittedName>
        <fullName evidence="4">Unannotated protein</fullName>
    </submittedName>
</protein>
<dbReference type="PANTHER" id="PTHR14084:SF0">
    <property type="entry name" value="KYNURENINASE"/>
    <property type="match status" value="1"/>
</dbReference>
<dbReference type="InterPro" id="IPR015421">
    <property type="entry name" value="PyrdxlP-dep_Trfase_major"/>
</dbReference>
<dbReference type="GO" id="GO:0030429">
    <property type="term" value="F:kynureninase activity"/>
    <property type="evidence" value="ECO:0007669"/>
    <property type="project" value="InterPro"/>
</dbReference>
<gene>
    <name evidence="4" type="ORF">UFOPK2086_00080</name>
</gene>
<dbReference type="PANTHER" id="PTHR14084">
    <property type="entry name" value="KYNURENINASE"/>
    <property type="match status" value="1"/>
</dbReference>